<evidence type="ECO:0000313" key="2">
    <source>
        <dbReference type="EMBL" id="AAV91427.1"/>
    </source>
</evidence>
<evidence type="ECO:0000256" key="1">
    <source>
        <dbReference type="SAM" id="SignalP"/>
    </source>
</evidence>
<reference evidence="2" key="1">
    <citation type="journal article" date="2005" name="Gene">
        <title>A catalog for the transcripts from the venomous structures of the caterpillar Lonomia obliqua: identification of the proteins potentially involved in the coagulation disorder and hemorrhagic syndrome.</title>
        <authorList>
            <person name="Veiga A.B.G."/>
            <person name="Ribeiro J.M.C."/>
            <person name="Guimaraes J.A."/>
            <person name="Francischetti I.M.B."/>
        </authorList>
    </citation>
    <scope>NUCLEOTIDE SEQUENCE</scope>
    <source>
        <tissue evidence="2">Tegument</tissue>
    </source>
</reference>
<name>Q5MGH3_LONON</name>
<dbReference type="AlphaFoldDB" id="Q5MGH3"/>
<accession>Q5MGH3</accession>
<sequence>PSLSENKRIMKLLVVFFALVLCFDVSLADCPSGEYNPGPNCSFEIICGLRSAHTYRRHYCDCWCNPGFIRDTVTGACVEKCPLSDY</sequence>
<protein>
    <submittedName>
        <fullName evidence="2">Protease inhibitor 5</fullName>
    </submittedName>
</protein>
<keyword evidence="1" id="KW-0732">Signal</keyword>
<dbReference type="EMBL" id="AY829813">
    <property type="protein sequence ID" value="AAV91427.1"/>
    <property type="molecule type" value="mRNA"/>
</dbReference>
<organism evidence="2">
    <name type="scientific">Lonomia obliqua</name>
    <name type="common">Moth</name>
    <dbReference type="NCBI Taxonomy" id="304329"/>
    <lineage>
        <taxon>Eukaryota</taxon>
        <taxon>Metazoa</taxon>
        <taxon>Ecdysozoa</taxon>
        <taxon>Arthropoda</taxon>
        <taxon>Hexapoda</taxon>
        <taxon>Insecta</taxon>
        <taxon>Pterygota</taxon>
        <taxon>Neoptera</taxon>
        <taxon>Endopterygota</taxon>
        <taxon>Lepidoptera</taxon>
        <taxon>Glossata</taxon>
        <taxon>Ditrysia</taxon>
        <taxon>Bombycoidea</taxon>
        <taxon>Saturniidae</taxon>
        <taxon>Hemileucinae</taxon>
        <taxon>Lonomia</taxon>
    </lineage>
</organism>
<feature type="chain" id="PRO_5004259088" evidence="1">
    <location>
        <begin position="29"/>
        <end position="86"/>
    </location>
</feature>
<feature type="signal peptide" evidence="1">
    <location>
        <begin position="1"/>
        <end position="28"/>
    </location>
</feature>
<feature type="non-terminal residue" evidence="2">
    <location>
        <position position="1"/>
    </location>
</feature>
<proteinExistence type="evidence at transcript level"/>